<feature type="transmembrane region" description="Helical" evidence="2">
    <location>
        <begin position="14"/>
        <end position="37"/>
    </location>
</feature>
<reference evidence="3 4" key="1">
    <citation type="submission" date="2021-03" db="EMBL/GenBank/DDBJ databases">
        <authorList>
            <person name="Shang D.-D."/>
            <person name="Du Z.-J."/>
            <person name="Chen G.-J."/>
        </authorList>
    </citation>
    <scope>NUCLEOTIDE SEQUENCE [LARGE SCALE GENOMIC DNA]</scope>
    <source>
        <strain evidence="3 4">F1192</strain>
    </source>
</reference>
<name>A0ABS3NMU0_9GAMM</name>
<keyword evidence="2" id="KW-0472">Membrane</keyword>
<accession>A0ABS3NMU0</accession>
<feature type="compositionally biased region" description="Low complexity" evidence="1">
    <location>
        <begin position="63"/>
        <end position="78"/>
    </location>
</feature>
<gene>
    <name evidence="3" type="ORF">J3492_05775</name>
</gene>
<keyword evidence="2" id="KW-1133">Transmembrane helix</keyword>
<organism evidence="3 4">
    <name type="scientific">Psychrobacter coccoides</name>
    <dbReference type="NCBI Taxonomy" id="2818440"/>
    <lineage>
        <taxon>Bacteria</taxon>
        <taxon>Pseudomonadati</taxon>
        <taxon>Pseudomonadota</taxon>
        <taxon>Gammaproteobacteria</taxon>
        <taxon>Moraxellales</taxon>
        <taxon>Moraxellaceae</taxon>
        <taxon>Psychrobacter</taxon>
    </lineage>
</organism>
<proteinExistence type="predicted"/>
<protein>
    <submittedName>
        <fullName evidence="3">Uncharacterized protein</fullName>
    </submittedName>
</protein>
<feature type="region of interest" description="Disordered" evidence="1">
    <location>
        <begin position="103"/>
        <end position="142"/>
    </location>
</feature>
<feature type="region of interest" description="Disordered" evidence="1">
    <location>
        <begin position="63"/>
        <end position="90"/>
    </location>
</feature>
<dbReference type="Proteomes" id="UP000664554">
    <property type="component" value="Unassembled WGS sequence"/>
</dbReference>
<sequence length="142" mass="14298">MSEDIVNNNPKKEFVYALGGTALFLGIVLLIGISGFLRPAGQHVTVDNAETPAVAEEAQVAAAEDTTAETSTEVAVATEEADEVGADTADTATDDAVIATVEPAAAANDPVDQAAVADADLTAEQTDGDLVADPAEEATAAQ</sequence>
<dbReference type="EMBL" id="JAGBKM010000007">
    <property type="protein sequence ID" value="MBO1530720.1"/>
    <property type="molecule type" value="Genomic_DNA"/>
</dbReference>
<keyword evidence="4" id="KW-1185">Reference proteome</keyword>
<dbReference type="RefSeq" id="WP_207990828.1">
    <property type="nucleotide sequence ID" value="NZ_JAGBKM010000007.1"/>
</dbReference>
<evidence type="ECO:0000313" key="3">
    <source>
        <dbReference type="EMBL" id="MBO1530720.1"/>
    </source>
</evidence>
<evidence type="ECO:0000256" key="1">
    <source>
        <dbReference type="SAM" id="MobiDB-lite"/>
    </source>
</evidence>
<feature type="compositionally biased region" description="Low complexity" evidence="1">
    <location>
        <begin position="103"/>
        <end position="120"/>
    </location>
</feature>
<keyword evidence="2" id="KW-0812">Transmembrane</keyword>
<evidence type="ECO:0000256" key="2">
    <source>
        <dbReference type="SAM" id="Phobius"/>
    </source>
</evidence>
<comment type="caution">
    <text evidence="3">The sequence shown here is derived from an EMBL/GenBank/DDBJ whole genome shotgun (WGS) entry which is preliminary data.</text>
</comment>
<evidence type="ECO:0000313" key="4">
    <source>
        <dbReference type="Proteomes" id="UP000664554"/>
    </source>
</evidence>